<dbReference type="OrthoDB" id="5976022at2759"/>
<dbReference type="PRINTS" id="PR00449">
    <property type="entry name" value="RASTRNSFRMNG"/>
</dbReference>
<evidence type="ECO:0000313" key="4">
    <source>
        <dbReference type="Proteomes" id="UP001150907"/>
    </source>
</evidence>
<dbReference type="PROSITE" id="PS51420">
    <property type="entry name" value="RHO"/>
    <property type="match status" value="1"/>
</dbReference>
<name>A0A9W8BCL6_9FUNG</name>
<evidence type="ECO:0000256" key="2">
    <source>
        <dbReference type="ARBA" id="ARBA00023134"/>
    </source>
</evidence>
<dbReference type="SMART" id="SM00173">
    <property type="entry name" value="RAS"/>
    <property type="match status" value="1"/>
</dbReference>
<dbReference type="AlphaFoldDB" id="A0A9W8BCL6"/>
<keyword evidence="4" id="KW-1185">Reference proteome</keyword>
<keyword evidence="1" id="KW-0547">Nucleotide-binding</keyword>
<dbReference type="NCBIfam" id="TIGR00231">
    <property type="entry name" value="small_GTP"/>
    <property type="match status" value="1"/>
</dbReference>
<organism evidence="3 4">
    <name type="scientific">Coemansia thaxteri</name>
    <dbReference type="NCBI Taxonomy" id="2663907"/>
    <lineage>
        <taxon>Eukaryota</taxon>
        <taxon>Fungi</taxon>
        <taxon>Fungi incertae sedis</taxon>
        <taxon>Zoopagomycota</taxon>
        <taxon>Kickxellomycotina</taxon>
        <taxon>Kickxellomycetes</taxon>
        <taxon>Kickxellales</taxon>
        <taxon>Kickxellaceae</taxon>
        <taxon>Coemansia</taxon>
    </lineage>
</organism>
<dbReference type="GO" id="GO:0003924">
    <property type="term" value="F:GTPase activity"/>
    <property type="evidence" value="ECO:0007669"/>
    <property type="project" value="InterPro"/>
</dbReference>
<comment type="caution">
    <text evidence="3">The sequence shown here is derived from an EMBL/GenBank/DDBJ whole genome shotgun (WGS) entry which is preliminary data.</text>
</comment>
<proteinExistence type="predicted"/>
<dbReference type="PROSITE" id="PS51419">
    <property type="entry name" value="RAB"/>
    <property type="match status" value="1"/>
</dbReference>
<dbReference type="Proteomes" id="UP001150907">
    <property type="component" value="Unassembled WGS sequence"/>
</dbReference>
<dbReference type="PANTHER" id="PTHR24070">
    <property type="entry name" value="RAS, DI-RAS, AND RHEB FAMILY MEMBERS OF SMALL GTPASE SUPERFAMILY"/>
    <property type="match status" value="1"/>
</dbReference>
<dbReference type="SMART" id="SM00174">
    <property type="entry name" value="RHO"/>
    <property type="match status" value="1"/>
</dbReference>
<dbReference type="InterPro" id="IPR027417">
    <property type="entry name" value="P-loop_NTPase"/>
</dbReference>
<dbReference type="SMART" id="SM00175">
    <property type="entry name" value="RAB"/>
    <property type="match status" value="1"/>
</dbReference>
<reference evidence="3" key="1">
    <citation type="submission" date="2022-07" db="EMBL/GenBank/DDBJ databases">
        <title>Phylogenomic reconstructions and comparative analyses of Kickxellomycotina fungi.</title>
        <authorList>
            <person name="Reynolds N.K."/>
            <person name="Stajich J.E."/>
            <person name="Barry K."/>
            <person name="Grigoriev I.V."/>
            <person name="Crous P."/>
            <person name="Smith M.E."/>
        </authorList>
    </citation>
    <scope>NUCLEOTIDE SEQUENCE</scope>
    <source>
        <strain evidence="3">IMI 214461</strain>
    </source>
</reference>
<evidence type="ECO:0000313" key="3">
    <source>
        <dbReference type="EMBL" id="KAJ2000681.1"/>
    </source>
</evidence>
<dbReference type="Gene3D" id="3.40.50.300">
    <property type="entry name" value="P-loop containing nucleotide triphosphate hydrolases"/>
    <property type="match status" value="1"/>
</dbReference>
<dbReference type="GO" id="GO:0016020">
    <property type="term" value="C:membrane"/>
    <property type="evidence" value="ECO:0007669"/>
    <property type="project" value="InterPro"/>
</dbReference>
<protein>
    <submittedName>
        <fullName evidence="3">GTP-binding protein</fullName>
    </submittedName>
</protein>
<dbReference type="InterPro" id="IPR001806">
    <property type="entry name" value="Small_GTPase"/>
</dbReference>
<accession>A0A9W8BCL6</accession>
<dbReference type="GO" id="GO:0007165">
    <property type="term" value="P:signal transduction"/>
    <property type="evidence" value="ECO:0007669"/>
    <property type="project" value="InterPro"/>
</dbReference>
<dbReference type="InterPro" id="IPR020849">
    <property type="entry name" value="Small_GTPase_Ras-type"/>
</dbReference>
<dbReference type="PROSITE" id="PS51421">
    <property type="entry name" value="RAS"/>
    <property type="match status" value="1"/>
</dbReference>
<dbReference type="InterPro" id="IPR005225">
    <property type="entry name" value="Small_GTP-bd"/>
</dbReference>
<gene>
    <name evidence="3" type="primary">RHB1</name>
    <name evidence="3" type="ORF">H4R26_004499</name>
</gene>
<dbReference type="FunFam" id="3.40.50.300:FF:001447">
    <property type="entry name" value="Ras-related protein Rab-1B"/>
    <property type="match status" value="1"/>
</dbReference>
<dbReference type="EMBL" id="JANBQF010000499">
    <property type="protein sequence ID" value="KAJ2000681.1"/>
    <property type="molecule type" value="Genomic_DNA"/>
</dbReference>
<dbReference type="SUPFAM" id="SSF52540">
    <property type="entry name" value="P-loop containing nucleoside triphosphate hydrolases"/>
    <property type="match status" value="1"/>
</dbReference>
<dbReference type="Pfam" id="PF00071">
    <property type="entry name" value="Ras"/>
    <property type="match status" value="1"/>
</dbReference>
<keyword evidence="2" id="KW-0342">GTP-binding</keyword>
<sequence>MASNSTTNRLSRNVVVLGGMGVGKSTAIRRFISDEFIERYYPTVSGSFTKTITIGNKEYNLTILDTTGQDETSLLDSTHVGPTDAFVIAFSVTFRKSFEIAQVIRDKILDMSGVNSVGILLVGNKCDLVGERQVSREEAQKMADSFGCPYIETSAKENINIEEVFIQSVNIANKASDGDAIADEPEGAEGGEKPFCIVM</sequence>
<evidence type="ECO:0000256" key="1">
    <source>
        <dbReference type="ARBA" id="ARBA00022741"/>
    </source>
</evidence>
<dbReference type="GO" id="GO:0005525">
    <property type="term" value="F:GTP binding"/>
    <property type="evidence" value="ECO:0007669"/>
    <property type="project" value="UniProtKB-KW"/>
</dbReference>